<evidence type="ECO:0000313" key="3">
    <source>
        <dbReference type="Proteomes" id="UP000092445"/>
    </source>
</evidence>
<evidence type="ECO:0000256" key="1">
    <source>
        <dbReference type="SAM" id="MobiDB-lite"/>
    </source>
</evidence>
<dbReference type="VEuPathDB" id="VectorBase:GPAI041975"/>
<feature type="region of interest" description="Disordered" evidence="1">
    <location>
        <begin position="115"/>
        <end position="140"/>
    </location>
</feature>
<dbReference type="AlphaFoldDB" id="A0A1B0ADB7"/>
<protein>
    <submittedName>
        <fullName evidence="2">Uncharacterized protein</fullName>
    </submittedName>
</protein>
<reference evidence="3" key="1">
    <citation type="submission" date="2014-03" db="EMBL/GenBank/DDBJ databases">
        <authorList>
            <person name="Aksoy S."/>
            <person name="Warren W."/>
            <person name="Wilson R.K."/>
        </authorList>
    </citation>
    <scope>NUCLEOTIDE SEQUENCE [LARGE SCALE GENOMIC DNA]</scope>
    <source>
        <strain evidence="3">IAEA</strain>
    </source>
</reference>
<sequence length="140" mass="16014">MRCCFIYKDLVKITDRPLKVVSSVLMKVTDAIVYLIVWSHVHAYIQYARGSLEELEIILKNICVEYIITLANQPQQQQHYFDSLCMSNNNEHKENMALDGKTVIKEEITEKDAYEAAASTNSSRRNKGSLVERADAAKDE</sequence>
<accession>A0A1B0ADB7</accession>
<name>A0A1B0ADB7_GLOPL</name>
<keyword evidence="3" id="KW-1185">Reference proteome</keyword>
<dbReference type="EnsemblMetazoa" id="GPAI041975-RA">
    <property type="protein sequence ID" value="GPAI041975-PA"/>
    <property type="gene ID" value="GPAI041975"/>
</dbReference>
<evidence type="ECO:0000313" key="2">
    <source>
        <dbReference type="EnsemblMetazoa" id="GPAI041975-PA"/>
    </source>
</evidence>
<dbReference type="Proteomes" id="UP000092445">
    <property type="component" value="Unassembled WGS sequence"/>
</dbReference>
<proteinExistence type="predicted"/>
<feature type="compositionally biased region" description="Basic and acidic residues" evidence="1">
    <location>
        <begin position="130"/>
        <end position="140"/>
    </location>
</feature>
<reference evidence="2" key="2">
    <citation type="submission" date="2020-05" db="UniProtKB">
        <authorList>
            <consortium name="EnsemblMetazoa"/>
        </authorList>
    </citation>
    <scope>IDENTIFICATION</scope>
    <source>
        <strain evidence="2">IAEA</strain>
    </source>
</reference>
<organism evidence="2 3">
    <name type="scientific">Glossina pallidipes</name>
    <name type="common">Tsetse fly</name>
    <dbReference type="NCBI Taxonomy" id="7398"/>
    <lineage>
        <taxon>Eukaryota</taxon>
        <taxon>Metazoa</taxon>
        <taxon>Ecdysozoa</taxon>
        <taxon>Arthropoda</taxon>
        <taxon>Hexapoda</taxon>
        <taxon>Insecta</taxon>
        <taxon>Pterygota</taxon>
        <taxon>Neoptera</taxon>
        <taxon>Endopterygota</taxon>
        <taxon>Diptera</taxon>
        <taxon>Brachycera</taxon>
        <taxon>Muscomorpha</taxon>
        <taxon>Hippoboscoidea</taxon>
        <taxon>Glossinidae</taxon>
        <taxon>Glossina</taxon>
    </lineage>
</organism>